<gene>
    <name evidence="10" type="ORF">SEMRO_200_G084690.1</name>
</gene>
<dbReference type="OrthoDB" id="10253709at2759"/>
<feature type="repeat" description="Solcar" evidence="8">
    <location>
        <begin position="159"/>
        <end position="245"/>
    </location>
</feature>
<evidence type="ECO:0000256" key="9">
    <source>
        <dbReference type="RuleBase" id="RU000488"/>
    </source>
</evidence>
<keyword evidence="11" id="KW-1185">Reference proteome</keyword>
<dbReference type="InterPro" id="IPR018108">
    <property type="entry name" value="MCP_transmembrane"/>
</dbReference>
<keyword evidence="5" id="KW-1133">Transmembrane helix</keyword>
<dbReference type="Proteomes" id="UP001153069">
    <property type="component" value="Unassembled WGS sequence"/>
</dbReference>
<evidence type="ECO:0000256" key="2">
    <source>
        <dbReference type="ARBA" id="ARBA00006375"/>
    </source>
</evidence>
<keyword evidence="4" id="KW-0999">Mitochondrion inner membrane</keyword>
<dbReference type="AlphaFoldDB" id="A0A9N8DL05"/>
<evidence type="ECO:0000313" key="10">
    <source>
        <dbReference type="EMBL" id="CAB9504534.1"/>
    </source>
</evidence>
<dbReference type="PANTHER" id="PTHR45678">
    <property type="entry name" value="MITOCHONDRIAL 2-OXODICARBOXYLATE CARRIER 1-RELATED"/>
    <property type="match status" value="1"/>
</dbReference>
<keyword evidence="3 8" id="KW-0812">Transmembrane</keyword>
<name>A0A9N8DL05_9STRA</name>
<dbReference type="EMBL" id="CAICTM010000199">
    <property type="protein sequence ID" value="CAB9504534.1"/>
    <property type="molecule type" value="Genomic_DNA"/>
</dbReference>
<comment type="caution">
    <text evidence="10">The sequence shown here is derived from an EMBL/GenBank/DDBJ whole genome shotgun (WGS) entry which is preliminary data.</text>
</comment>
<evidence type="ECO:0000256" key="5">
    <source>
        <dbReference type="ARBA" id="ARBA00022989"/>
    </source>
</evidence>
<dbReference type="Pfam" id="PF00153">
    <property type="entry name" value="Mito_carr"/>
    <property type="match status" value="1"/>
</dbReference>
<evidence type="ECO:0000256" key="6">
    <source>
        <dbReference type="ARBA" id="ARBA00023128"/>
    </source>
</evidence>
<dbReference type="PROSITE" id="PS50920">
    <property type="entry name" value="SOLCAR"/>
    <property type="match status" value="1"/>
</dbReference>
<evidence type="ECO:0000256" key="4">
    <source>
        <dbReference type="ARBA" id="ARBA00022792"/>
    </source>
</evidence>
<dbReference type="SUPFAM" id="SSF103506">
    <property type="entry name" value="Mitochondrial carrier"/>
    <property type="match status" value="1"/>
</dbReference>
<organism evidence="10 11">
    <name type="scientific">Seminavis robusta</name>
    <dbReference type="NCBI Taxonomy" id="568900"/>
    <lineage>
        <taxon>Eukaryota</taxon>
        <taxon>Sar</taxon>
        <taxon>Stramenopiles</taxon>
        <taxon>Ochrophyta</taxon>
        <taxon>Bacillariophyta</taxon>
        <taxon>Bacillariophyceae</taxon>
        <taxon>Bacillariophycidae</taxon>
        <taxon>Naviculales</taxon>
        <taxon>Naviculaceae</taxon>
        <taxon>Seminavis</taxon>
    </lineage>
</organism>
<keyword evidence="9" id="KW-0813">Transport</keyword>
<evidence type="ECO:0000256" key="7">
    <source>
        <dbReference type="ARBA" id="ARBA00023136"/>
    </source>
</evidence>
<dbReference type="InterPro" id="IPR023395">
    <property type="entry name" value="MCP_dom_sf"/>
</dbReference>
<dbReference type="GO" id="GO:0005743">
    <property type="term" value="C:mitochondrial inner membrane"/>
    <property type="evidence" value="ECO:0007669"/>
    <property type="project" value="UniProtKB-SubCell"/>
</dbReference>
<evidence type="ECO:0000256" key="8">
    <source>
        <dbReference type="PROSITE-ProRule" id="PRU00282"/>
    </source>
</evidence>
<reference evidence="10" key="1">
    <citation type="submission" date="2020-06" db="EMBL/GenBank/DDBJ databases">
        <authorList>
            <consortium name="Plant Systems Biology data submission"/>
        </authorList>
    </citation>
    <scope>NUCLEOTIDE SEQUENCE</scope>
    <source>
        <strain evidence="10">D6</strain>
    </source>
</reference>
<dbReference type="PANTHER" id="PTHR45678:SF9">
    <property type="entry name" value="CALCIUM-BINDING MITOCHONDRIAL CARRIER PROTEIN ARALAR1"/>
    <property type="match status" value="1"/>
</dbReference>
<dbReference type="Gene3D" id="1.50.40.10">
    <property type="entry name" value="Mitochondrial carrier domain"/>
    <property type="match status" value="1"/>
</dbReference>
<evidence type="ECO:0000256" key="3">
    <source>
        <dbReference type="ARBA" id="ARBA00022692"/>
    </source>
</evidence>
<dbReference type="InterPro" id="IPR051028">
    <property type="entry name" value="Mito_Solute_Carrier"/>
</dbReference>
<proteinExistence type="inferred from homology"/>
<keyword evidence="7 8" id="KW-0472">Membrane</keyword>
<dbReference type="GO" id="GO:0022857">
    <property type="term" value="F:transmembrane transporter activity"/>
    <property type="evidence" value="ECO:0007669"/>
    <property type="project" value="TreeGrafter"/>
</dbReference>
<sequence length="258" mass="26515">MMGGDGNNVLQVTVHNNKTTKVTRVPLSEVENLAVGAAGGALETCLQMPILTYKFCLQEGRALPTSVPGWYRGLGVQAGTVAPITAIQFCVNGMLQKAMCSWIVGLIGSVVRLVAGASSYGRSAGAGHLNIAVYTAGYLGLAPVLSARLVSSSPTLADQPFMAGVLGACLAGTTAAVLTHPVDTAKTCMQSDMNGTVWATARSAMPKLVAEGGIQALFKGMVPRTFRLCGAFLVCMSLQDMAIGYKSNKAAAAAAASI</sequence>
<keyword evidence="6" id="KW-0496">Mitochondrion</keyword>
<comment type="similarity">
    <text evidence="2 9">Belongs to the mitochondrial carrier (TC 2.A.29) family.</text>
</comment>
<accession>A0A9N8DL05</accession>
<evidence type="ECO:0000313" key="11">
    <source>
        <dbReference type="Proteomes" id="UP001153069"/>
    </source>
</evidence>
<protein>
    <submittedName>
        <fullName evidence="10">Mitochondrial carrier protein</fullName>
    </submittedName>
</protein>
<comment type="subcellular location">
    <subcellularLocation>
        <location evidence="1">Mitochondrion inner membrane</location>
        <topology evidence="1">Multi-pass membrane protein</topology>
    </subcellularLocation>
</comment>
<evidence type="ECO:0000256" key="1">
    <source>
        <dbReference type="ARBA" id="ARBA00004448"/>
    </source>
</evidence>